<dbReference type="InterPro" id="IPR036038">
    <property type="entry name" value="Aminotransferase-like"/>
</dbReference>
<name>A0A251RDX6_PRUPE</name>
<dbReference type="PANTHER" id="PTHR42825">
    <property type="entry name" value="AMINO ACID AMINOTRANSFERASE"/>
    <property type="match status" value="1"/>
</dbReference>
<keyword evidence="6" id="KW-0100">Branched-chain amino acid biosynthesis</keyword>
<dbReference type="EC" id="2.6.1.42" evidence="6"/>
<dbReference type="AlphaFoldDB" id="A0A251RDX6"/>
<dbReference type="InterPro" id="IPR001544">
    <property type="entry name" value="Aminotrans_IV"/>
</dbReference>
<evidence type="ECO:0000256" key="3">
    <source>
        <dbReference type="ARBA" id="ARBA00022898"/>
    </source>
</evidence>
<comment type="cofactor">
    <cofactor evidence="1 5">
        <name>pyridoxal 5'-phosphate</name>
        <dbReference type="ChEBI" id="CHEBI:597326"/>
    </cofactor>
</comment>
<protein>
    <recommendedName>
        <fullName evidence="6">Branched-chain-amino-acid aminotransferase</fullName>
        <ecNumber evidence="6">2.6.1.42</ecNumber>
    </recommendedName>
</protein>
<evidence type="ECO:0000256" key="4">
    <source>
        <dbReference type="RuleBase" id="RU004106"/>
    </source>
</evidence>
<dbReference type="Gene3D" id="3.20.10.10">
    <property type="entry name" value="D-amino Acid Aminotransferase, subunit A, domain 2"/>
    <property type="match status" value="1"/>
</dbReference>
<keyword evidence="3 5" id="KW-0663">Pyridoxal phosphate</keyword>
<comment type="similarity">
    <text evidence="2 4">Belongs to the class-IV pyridoxal-phosphate-dependent aminotransferase family.</text>
</comment>
<proteinExistence type="inferred from homology"/>
<comment type="catalytic activity">
    <reaction evidence="6">
        <text>L-valine + 2-oxoglutarate = 3-methyl-2-oxobutanoate + L-glutamate</text>
        <dbReference type="Rhea" id="RHEA:24813"/>
        <dbReference type="ChEBI" id="CHEBI:11851"/>
        <dbReference type="ChEBI" id="CHEBI:16810"/>
        <dbReference type="ChEBI" id="CHEBI:29985"/>
        <dbReference type="ChEBI" id="CHEBI:57762"/>
        <dbReference type="EC" id="2.6.1.42"/>
    </reaction>
</comment>
<accession>A0A251RDX6</accession>
<dbReference type="GO" id="GO:0004084">
    <property type="term" value="F:branched-chain-amino-acid transaminase activity"/>
    <property type="evidence" value="ECO:0007669"/>
    <property type="project" value="UniProtKB-EC"/>
</dbReference>
<evidence type="ECO:0000256" key="2">
    <source>
        <dbReference type="ARBA" id="ARBA00009320"/>
    </source>
</evidence>
<evidence type="ECO:0000256" key="6">
    <source>
        <dbReference type="RuleBase" id="RU004517"/>
    </source>
</evidence>
<dbReference type="GO" id="GO:0008652">
    <property type="term" value="P:amino acid biosynthetic process"/>
    <property type="evidence" value="ECO:0007669"/>
    <property type="project" value="UniProtKB-KW"/>
</dbReference>
<dbReference type="STRING" id="3760.A0A251RDX6"/>
<dbReference type="InterPro" id="IPR005786">
    <property type="entry name" value="B_amino_transII"/>
</dbReference>
<sequence>MILKAHVEAKENGFSDVLFLDSVHQRYVEETSTANIFLVKDTIISTPALEEGTVLPGVTRKCVTEIACSQGYQVEERLVSVEELFEADEVFCTGNAVHLSRVGSITYLGKKVSCCRVSATAPGAVKYTNGSYRRQVVLDSNLEVGRIDHGC</sequence>
<gene>
    <name evidence="7" type="ORF">PRUPE_1G417000</name>
</gene>
<keyword evidence="6" id="KW-0808">Transferase</keyword>
<dbReference type="InterPro" id="IPR043132">
    <property type="entry name" value="BCAT-like_C"/>
</dbReference>
<dbReference type="InterPro" id="IPR018300">
    <property type="entry name" value="Aminotrans_IV_CS"/>
</dbReference>
<evidence type="ECO:0000256" key="1">
    <source>
        <dbReference type="ARBA" id="ARBA00001933"/>
    </source>
</evidence>
<keyword evidence="8" id="KW-1185">Reference proteome</keyword>
<dbReference type="Pfam" id="PF01063">
    <property type="entry name" value="Aminotran_4"/>
    <property type="match status" value="1"/>
</dbReference>
<reference evidence="7 8" key="1">
    <citation type="journal article" date="2013" name="Nat. Genet.">
        <title>The high-quality draft genome of peach (Prunus persica) identifies unique patterns of genetic diversity, domestication and genome evolution.</title>
        <authorList>
            <consortium name="International Peach Genome Initiative"/>
            <person name="Verde I."/>
            <person name="Abbott A.G."/>
            <person name="Scalabrin S."/>
            <person name="Jung S."/>
            <person name="Shu S."/>
            <person name="Marroni F."/>
            <person name="Zhebentyayeva T."/>
            <person name="Dettori M.T."/>
            <person name="Grimwood J."/>
            <person name="Cattonaro F."/>
            <person name="Zuccolo A."/>
            <person name="Rossini L."/>
            <person name="Jenkins J."/>
            <person name="Vendramin E."/>
            <person name="Meisel L.A."/>
            <person name="Decroocq V."/>
            <person name="Sosinski B."/>
            <person name="Prochnik S."/>
            <person name="Mitros T."/>
            <person name="Policriti A."/>
            <person name="Cipriani G."/>
            <person name="Dondini L."/>
            <person name="Ficklin S."/>
            <person name="Goodstein D.M."/>
            <person name="Xuan P."/>
            <person name="Del Fabbro C."/>
            <person name="Aramini V."/>
            <person name="Copetti D."/>
            <person name="Gonzalez S."/>
            <person name="Horner D.S."/>
            <person name="Falchi R."/>
            <person name="Lucas S."/>
            <person name="Mica E."/>
            <person name="Maldonado J."/>
            <person name="Lazzari B."/>
            <person name="Bielenberg D."/>
            <person name="Pirona R."/>
            <person name="Miculan M."/>
            <person name="Barakat A."/>
            <person name="Testolin R."/>
            <person name="Stella A."/>
            <person name="Tartarini S."/>
            <person name="Tonutti P."/>
            <person name="Arus P."/>
            <person name="Orellana A."/>
            <person name="Wells C."/>
            <person name="Main D."/>
            <person name="Vizzotto G."/>
            <person name="Silva H."/>
            <person name="Salamini F."/>
            <person name="Schmutz J."/>
            <person name="Morgante M."/>
            <person name="Rokhsar D.S."/>
        </authorList>
    </citation>
    <scope>NUCLEOTIDE SEQUENCE [LARGE SCALE GENOMIC DNA]</scope>
    <source>
        <strain evidence="8">cv. Nemared</strain>
    </source>
</reference>
<dbReference type="EMBL" id="CM007651">
    <property type="protein sequence ID" value="ONI33325.1"/>
    <property type="molecule type" value="Genomic_DNA"/>
</dbReference>
<comment type="catalytic activity">
    <reaction evidence="6">
        <text>L-leucine + 2-oxoglutarate = 4-methyl-2-oxopentanoate + L-glutamate</text>
        <dbReference type="Rhea" id="RHEA:18321"/>
        <dbReference type="ChEBI" id="CHEBI:16810"/>
        <dbReference type="ChEBI" id="CHEBI:17865"/>
        <dbReference type="ChEBI" id="CHEBI:29985"/>
        <dbReference type="ChEBI" id="CHEBI:57427"/>
        <dbReference type="EC" id="2.6.1.42"/>
    </reaction>
</comment>
<keyword evidence="6" id="KW-0032">Aminotransferase</keyword>
<evidence type="ECO:0000256" key="5">
    <source>
        <dbReference type="RuleBase" id="RU004516"/>
    </source>
</evidence>
<dbReference type="Gramene" id="ONI33325">
    <property type="protein sequence ID" value="ONI33325"/>
    <property type="gene ID" value="PRUPE_1G417000"/>
</dbReference>
<keyword evidence="6" id="KW-0028">Amino-acid biosynthesis</keyword>
<dbReference type="PROSITE" id="PS00770">
    <property type="entry name" value="AA_TRANSFER_CLASS_4"/>
    <property type="match status" value="1"/>
</dbReference>
<organism evidence="7 8">
    <name type="scientific">Prunus persica</name>
    <name type="common">Peach</name>
    <name type="synonym">Amygdalus persica</name>
    <dbReference type="NCBI Taxonomy" id="3760"/>
    <lineage>
        <taxon>Eukaryota</taxon>
        <taxon>Viridiplantae</taxon>
        <taxon>Streptophyta</taxon>
        <taxon>Embryophyta</taxon>
        <taxon>Tracheophyta</taxon>
        <taxon>Spermatophyta</taxon>
        <taxon>Magnoliopsida</taxon>
        <taxon>eudicotyledons</taxon>
        <taxon>Gunneridae</taxon>
        <taxon>Pentapetalae</taxon>
        <taxon>rosids</taxon>
        <taxon>fabids</taxon>
        <taxon>Rosales</taxon>
        <taxon>Rosaceae</taxon>
        <taxon>Amygdaloideae</taxon>
        <taxon>Amygdaleae</taxon>
        <taxon>Prunus</taxon>
    </lineage>
</organism>
<evidence type="ECO:0000313" key="7">
    <source>
        <dbReference type="EMBL" id="ONI33325.1"/>
    </source>
</evidence>
<dbReference type="Proteomes" id="UP000006882">
    <property type="component" value="Chromosome G1"/>
</dbReference>
<comment type="catalytic activity">
    <reaction evidence="6">
        <text>L-isoleucine + 2-oxoglutarate = (S)-3-methyl-2-oxopentanoate + L-glutamate</text>
        <dbReference type="Rhea" id="RHEA:24801"/>
        <dbReference type="ChEBI" id="CHEBI:16810"/>
        <dbReference type="ChEBI" id="CHEBI:29985"/>
        <dbReference type="ChEBI" id="CHEBI:35146"/>
        <dbReference type="ChEBI" id="CHEBI:58045"/>
        <dbReference type="EC" id="2.6.1.42"/>
    </reaction>
</comment>
<evidence type="ECO:0000313" key="8">
    <source>
        <dbReference type="Proteomes" id="UP000006882"/>
    </source>
</evidence>
<dbReference type="GO" id="GO:0009082">
    <property type="term" value="P:branched-chain amino acid biosynthetic process"/>
    <property type="evidence" value="ECO:0007669"/>
    <property type="project" value="UniProtKB-KW"/>
</dbReference>
<dbReference type="SUPFAM" id="SSF56752">
    <property type="entry name" value="D-aminoacid aminotransferase-like PLP-dependent enzymes"/>
    <property type="match status" value="1"/>
</dbReference>
<dbReference type="PANTHER" id="PTHR42825:SF10">
    <property type="entry name" value="BRANCHED-CHAIN-AMINO-ACID AMINOTRANSFERASE"/>
    <property type="match status" value="1"/>
</dbReference>